<dbReference type="OMA" id="TFASKWI"/>
<protein>
    <recommendedName>
        <fullName evidence="8">Discoidin domain-containing protein</fullName>
    </recommendedName>
</protein>
<name>A0A087V1Y1_STEMI</name>
<dbReference type="InterPro" id="IPR048525">
    <property type="entry name" value="DDR1-2_DS-like"/>
</dbReference>
<dbReference type="Gene3D" id="2.60.120.1190">
    <property type="match status" value="1"/>
</dbReference>
<gene>
    <name evidence="9" type="ORF">X975_13348</name>
</gene>
<keyword evidence="2" id="KW-0812">Transmembrane</keyword>
<dbReference type="GO" id="GO:0016020">
    <property type="term" value="C:membrane"/>
    <property type="evidence" value="ECO:0007669"/>
    <property type="project" value="UniProtKB-SubCell"/>
</dbReference>
<keyword evidence="6" id="KW-1015">Disulfide bond</keyword>
<dbReference type="Proteomes" id="UP000054359">
    <property type="component" value="Unassembled WGS sequence"/>
</dbReference>
<comment type="subcellular location">
    <subcellularLocation>
        <location evidence="1">Membrane</location>
        <topology evidence="1">Single-pass type I membrane protein</topology>
    </subcellularLocation>
</comment>
<keyword evidence="4" id="KW-1133">Transmembrane helix</keyword>
<evidence type="ECO:0000256" key="3">
    <source>
        <dbReference type="ARBA" id="ARBA00022729"/>
    </source>
</evidence>
<reference evidence="9 10" key="1">
    <citation type="submission" date="2013-11" db="EMBL/GenBank/DDBJ databases">
        <title>Genome sequencing of Stegodyphus mimosarum.</title>
        <authorList>
            <person name="Bechsgaard J."/>
        </authorList>
    </citation>
    <scope>NUCLEOTIDE SEQUENCE [LARGE SCALE GENOMIC DNA]</scope>
</reference>
<dbReference type="AlphaFoldDB" id="A0A087V1Y1"/>
<keyword evidence="7" id="KW-0325">Glycoprotein</keyword>
<dbReference type="Pfam" id="PF21114">
    <property type="entry name" value="DDR1-2_DS-like"/>
    <property type="match status" value="1"/>
</dbReference>
<dbReference type="OrthoDB" id="6071166at2759"/>
<evidence type="ECO:0000256" key="6">
    <source>
        <dbReference type="ARBA" id="ARBA00023157"/>
    </source>
</evidence>
<organism evidence="9 10">
    <name type="scientific">Stegodyphus mimosarum</name>
    <name type="common">African social velvet spider</name>
    <dbReference type="NCBI Taxonomy" id="407821"/>
    <lineage>
        <taxon>Eukaryota</taxon>
        <taxon>Metazoa</taxon>
        <taxon>Ecdysozoa</taxon>
        <taxon>Arthropoda</taxon>
        <taxon>Chelicerata</taxon>
        <taxon>Arachnida</taxon>
        <taxon>Araneae</taxon>
        <taxon>Araneomorphae</taxon>
        <taxon>Entelegynae</taxon>
        <taxon>Eresoidea</taxon>
        <taxon>Eresidae</taxon>
        <taxon>Stegodyphus</taxon>
    </lineage>
</organism>
<evidence type="ECO:0000256" key="1">
    <source>
        <dbReference type="ARBA" id="ARBA00004479"/>
    </source>
</evidence>
<evidence type="ECO:0000313" key="9">
    <source>
        <dbReference type="EMBL" id="KFM83620.1"/>
    </source>
</evidence>
<proteinExistence type="predicted"/>
<evidence type="ECO:0000256" key="4">
    <source>
        <dbReference type="ARBA" id="ARBA00022989"/>
    </source>
</evidence>
<dbReference type="EMBL" id="KL868965">
    <property type="protein sequence ID" value="KFM83620.1"/>
    <property type="molecule type" value="Genomic_DNA"/>
</dbReference>
<evidence type="ECO:0000256" key="2">
    <source>
        <dbReference type="ARBA" id="ARBA00022692"/>
    </source>
</evidence>
<feature type="domain" description="Discoidin" evidence="8">
    <location>
        <begin position="1"/>
        <end position="75"/>
    </location>
</feature>
<keyword evidence="5" id="KW-0472">Membrane</keyword>
<accession>A0A087V1Y1</accession>
<evidence type="ECO:0000313" key="10">
    <source>
        <dbReference type="Proteomes" id="UP000054359"/>
    </source>
</evidence>
<evidence type="ECO:0000256" key="5">
    <source>
        <dbReference type="ARBA" id="ARBA00023136"/>
    </source>
</evidence>
<evidence type="ECO:0000259" key="8">
    <source>
        <dbReference type="Pfam" id="PF21114"/>
    </source>
</evidence>
<evidence type="ECO:0000256" key="7">
    <source>
        <dbReference type="ARBA" id="ARBA00023180"/>
    </source>
</evidence>
<feature type="non-terminal residue" evidence="9">
    <location>
        <position position="75"/>
    </location>
</feature>
<sequence length="75" mass="8636">MHSREVQVFASAKIWFSIGGKYFNGPPVNFSYMPDIFLEKARNVTISLYNRVGKFVKVELTFASKWILISEVAFN</sequence>
<keyword evidence="3" id="KW-0732">Signal</keyword>
<keyword evidence="10" id="KW-1185">Reference proteome</keyword>